<dbReference type="PANTHER" id="PTHR33119:SF1">
    <property type="entry name" value="FE2OG DIOXYGENASE DOMAIN-CONTAINING PROTEIN"/>
    <property type="match status" value="1"/>
</dbReference>
<proteinExistence type="predicted"/>
<evidence type="ECO:0000259" key="1">
    <source>
        <dbReference type="Pfam" id="PF14033"/>
    </source>
</evidence>
<dbReference type="EMBL" id="MTQA01000558">
    <property type="protein sequence ID" value="PNP56335.1"/>
    <property type="molecule type" value="Genomic_DNA"/>
</dbReference>
<gene>
    <name evidence="2" type="ORF">FNYG_15370</name>
</gene>
<dbReference type="Proteomes" id="UP000236664">
    <property type="component" value="Unassembled WGS sequence"/>
</dbReference>
<dbReference type="AlphaFoldDB" id="A0A2K0UEY2"/>
<protein>
    <recommendedName>
        <fullName evidence="1">DUF4246 domain-containing protein</fullName>
    </recommendedName>
</protein>
<evidence type="ECO:0000313" key="3">
    <source>
        <dbReference type="Proteomes" id="UP000236664"/>
    </source>
</evidence>
<reference evidence="2 3" key="1">
    <citation type="submission" date="2017-06" db="EMBL/GenBank/DDBJ databases">
        <title>Genome of Fusarium nygamai isolate CS10214.</title>
        <authorList>
            <person name="Gardiner D.M."/>
            <person name="Obanor F."/>
            <person name="Kazan K."/>
        </authorList>
    </citation>
    <scope>NUCLEOTIDE SEQUENCE [LARGE SCALE GENOMIC DNA]</scope>
    <source>
        <strain evidence="2 3">CS10214</strain>
    </source>
</reference>
<keyword evidence="3" id="KW-1185">Reference proteome</keyword>
<comment type="caution">
    <text evidence="2">The sequence shown here is derived from an EMBL/GenBank/DDBJ whole genome shotgun (WGS) entry which is preliminary data.</text>
</comment>
<dbReference type="InterPro" id="IPR025340">
    <property type="entry name" value="DUF4246"/>
</dbReference>
<dbReference type="OrthoDB" id="415532at2759"/>
<organism evidence="2 3">
    <name type="scientific">Gibberella nygamai</name>
    <name type="common">Bean root rot disease fungus</name>
    <name type="synonym">Fusarium nygamai</name>
    <dbReference type="NCBI Taxonomy" id="42673"/>
    <lineage>
        <taxon>Eukaryota</taxon>
        <taxon>Fungi</taxon>
        <taxon>Dikarya</taxon>
        <taxon>Ascomycota</taxon>
        <taxon>Pezizomycotina</taxon>
        <taxon>Sordariomycetes</taxon>
        <taxon>Hypocreomycetidae</taxon>
        <taxon>Hypocreales</taxon>
        <taxon>Nectriaceae</taxon>
        <taxon>Fusarium</taxon>
        <taxon>Fusarium fujikuroi species complex</taxon>
    </lineage>
</organism>
<dbReference type="PANTHER" id="PTHR33119">
    <property type="entry name" value="IFI3P"/>
    <property type="match status" value="1"/>
</dbReference>
<accession>A0A2K0UEY2</accession>
<name>A0A2K0UEY2_GIBNY</name>
<dbReference type="InterPro" id="IPR049192">
    <property type="entry name" value="DUF4246_C"/>
</dbReference>
<dbReference type="Pfam" id="PF14033">
    <property type="entry name" value="DUF4246"/>
    <property type="match status" value="1"/>
</dbReference>
<feature type="domain" description="DUF4246" evidence="1">
    <location>
        <begin position="1"/>
        <end position="53"/>
    </location>
</feature>
<sequence>MANIHLAPEKPKYDGGSWHVEGQLNEHICATALFYYDSDNITEPRLSFRARADR</sequence>
<evidence type="ECO:0000313" key="2">
    <source>
        <dbReference type="EMBL" id="PNP56335.1"/>
    </source>
</evidence>